<evidence type="ECO:0000313" key="3">
    <source>
        <dbReference type="Proteomes" id="UP000229239"/>
    </source>
</evidence>
<feature type="transmembrane region" description="Helical" evidence="1">
    <location>
        <begin position="72"/>
        <end position="96"/>
    </location>
</feature>
<protein>
    <submittedName>
        <fullName evidence="2">Uncharacterized protein</fullName>
    </submittedName>
</protein>
<reference evidence="3" key="1">
    <citation type="submission" date="2017-10" db="EMBL/GenBank/DDBJ databases">
        <title>Draft genome sequences of strains TRE 1, TRE 9, TRE H and TRI 7, isolated from tamarins, belonging to four potential novel Bifidobacterium species.</title>
        <authorList>
            <person name="Mattarelli P."/>
            <person name="Modesto M."/>
            <person name="Puglisi E."/>
            <person name="Morelli L."/>
            <person name="Bonetti A."/>
            <person name="Spezio C."/>
            <person name="Sandri C."/>
        </authorList>
    </citation>
    <scope>NUCLEOTIDE SEQUENCE [LARGE SCALE GENOMIC DNA]</scope>
    <source>
        <strain evidence="3">TREH</strain>
    </source>
</reference>
<proteinExistence type="predicted"/>
<dbReference type="AlphaFoldDB" id="A0A2M9HMB0"/>
<evidence type="ECO:0000313" key="2">
    <source>
        <dbReference type="EMBL" id="PJM77946.1"/>
    </source>
</evidence>
<keyword evidence="1" id="KW-1133">Transmembrane helix</keyword>
<feature type="transmembrane region" description="Helical" evidence="1">
    <location>
        <begin position="33"/>
        <end position="52"/>
    </location>
</feature>
<gene>
    <name evidence="2" type="ORF">CSQ86_02565</name>
</gene>
<dbReference type="Proteomes" id="UP000229239">
    <property type="component" value="Unassembled WGS sequence"/>
</dbReference>
<keyword evidence="3" id="KW-1185">Reference proteome</keyword>
<dbReference type="EMBL" id="PEBJ01000001">
    <property type="protein sequence ID" value="PJM77946.1"/>
    <property type="molecule type" value="Genomic_DNA"/>
</dbReference>
<sequence>MEWLEGNHTEVLRAIRGKDVEIRHDMRTTRRSAVIFILLVCGGILLLIRAAGSLWVSNHGDLPVWTPEALDLPALVCGIALILVSGLPLAIAVAFSRDQHSWQRLRQELKSDSFVGIAAEQIHPGLVAYADVRGNDDDISTYPVKYVIWQINSTPRTVHIPAYIDDTQWKALNGQPDPRPKWEQRHFMAMLDLDVVHEHIAVTGMTPIPVVFVERAWDRHQDDHTSVQGASMKAIKDTLLVDDDNHTAA</sequence>
<keyword evidence="1" id="KW-0812">Transmembrane</keyword>
<keyword evidence="1" id="KW-0472">Membrane</keyword>
<dbReference type="RefSeq" id="WP_100493525.1">
    <property type="nucleotide sequence ID" value="NZ_PEBJ01000001.1"/>
</dbReference>
<organism evidence="2 3">
    <name type="scientific">Bifidobacterium felsineum</name>
    <dbReference type="NCBI Taxonomy" id="2045440"/>
    <lineage>
        <taxon>Bacteria</taxon>
        <taxon>Bacillati</taxon>
        <taxon>Actinomycetota</taxon>
        <taxon>Actinomycetes</taxon>
        <taxon>Bifidobacteriales</taxon>
        <taxon>Bifidobacteriaceae</taxon>
        <taxon>Bifidobacterium</taxon>
    </lineage>
</organism>
<comment type="caution">
    <text evidence="2">The sequence shown here is derived from an EMBL/GenBank/DDBJ whole genome shotgun (WGS) entry which is preliminary data.</text>
</comment>
<evidence type="ECO:0000256" key="1">
    <source>
        <dbReference type="SAM" id="Phobius"/>
    </source>
</evidence>
<accession>A0A2M9HMB0</accession>
<name>A0A2M9HMB0_9BIFI</name>